<evidence type="ECO:0000313" key="2">
    <source>
        <dbReference type="EMBL" id="CAA9260907.1"/>
    </source>
</evidence>
<dbReference type="AlphaFoldDB" id="A0A6J4IWF8"/>
<gene>
    <name evidence="2" type="ORF">AVDCRST_MAG77-2654</name>
</gene>
<reference evidence="2" key="1">
    <citation type="submission" date="2020-02" db="EMBL/GenBank/DDBJ databases">
        <authorList>
            <person name="Meier V. D."/>
        </authorList>
    </citation>
    <scope>NUCLEOTIDE SEQUENCE</scope>
    <source>
        <strain evidence="2">AVDCRST_MAG77</strain>
    </source>
</reference>
<name>A0A6J4IWF8_9CHLR</name>
<feature type="compositionally biased region" description="Basic and acidic residues" evidence="1">
    <location>
        <begin position="90"/>
        <end position="100"/>
    </location>
</feature>
<proteinExistence type="predicted"/>
<dbReference type="EMBL" id="CADCTC010000155">
    <property type="protein sequence ID" value="CAA9260907.1"/>
    <property type="molecule type" value="Genomic_DNA"/>
</dbReference>
<evidence type="ECO:0000256" key="1">
    <source>
        <dbReference type="SAM" id="MobiDB-lite"/>
    </source>
</evidence>
<sequence length="100" mass="11407">MTRKGRAPEADDAPVILTRGDLTLLRNILRDYLHVAWDIEGEDWATMLAHNPDRPASWPEHSPRQTWIDRQLDNVETLGAAGLRRPRAKQQREQDESAAA</sequence>
<protein>
    <submittedName>
        <fullName evidence="2">Uncharacterized protein</fullName>
    </submittedName>
</protein>
<feature type="region of interest" description="Disordered" evidence="1">
    <location>
        <begin position="79"/>
        <end position="100"/>
    </location>
</feature>
<organism evidence="2">
    <name type="scientific">uncultured Chloroflexota bacterium</name>
    <dbReference type="NCBI Taxonomy" id="166587"/>
    <lineage>
        <taxon>Bacteria</taxon>
        <taxon>Bacillati</taxon>
        <taxon>Chloroflexota</taxon>
        <taxon>environmental samples</taxon>
    </lineage>
</organism>
<accession>A0A6J4IWF8</accession>